<protein>
    <recommendedName>
        <fullName evidence="5">Lipoprotein</fullName>
    </recommendedName>
</protein>
<dbReference type="AlphaFoldDB" id="A0A8J4USV3"/>
<sequence>MMKYSLFLLFALVLSANCISFVEKNACLFQLSVNVEGKDQSIVGFKSGNDLALDIDFNPSSMNLDISFKIPQGQDPTEATIIGLDVNGNQVQEFSLGFKECLNGGSSSSTTSWITGTTTSRDSGSTVTTSTSGTGSSTTSSSSSGFTGFFTSTFTTK</sequence>
<name>A0A8J4USV3_9MYCE</name>
<proteinExistence type="predicted"/>
<evidence type="ECO:0000313" key="3">
    <source>
        <dbReference type="EMBL" id="KAF2074041.1"/>
    </source>
</evidence>
<evidence type="ECO:0000256" key="2">
    <source>
        <dbReference type="SAM" id="SignalP"/>
    </source>
</evidence>
<dbReference type="Proteomes" id="UP000695562">
    <property type="component" value="Unassembled WGS sequence"/>
</dbReference>
<evidence type="ECO:0008006" key="5">
    <source>
        <dbReference type="Google" id="ProtNLM"/>
    </source>
</evidence>
<keyword evidence="2" id="KW-0732">Signal</keyword>
<gene>
    <name evidence="3" type="ORF">CYY_004655</name>
</gene>
<organism evidence="3 4">
    <name type="scientific">Polysphondylium violaceum</name>
    <dbReference type="NCBI Taxonomy" id="133409"/>
    <lineage>
        <taxon>Eukaryota</taxon>
        <taxon>Amoebozoa</taxon>
        <taxon>Evosea</taxon>
        <taxon>Eumycetozoa</taxon>
        <taxon>Dictyostelia</taxon>
        <taxon>Dictyosteliales</taxon>
        <taxon>Dictyosteliaceae</taxon>
        <taxon>Polysphondylium</taxon>
    </lineage>
</organism>
<reference evidence="3" key="1">
    <citation type="submission" date="2020-01" db="EMBL/GenBank/DDBJ databases">
        <title>Development of genomics and gene disruption for Polysphondylium violaceum indicates a role for the polyketide synthase stlB in stalk morphogenesis.</title>
        <authorList>
            <person name="Narita B."/>
            <person name="Kawabe Y."/>
            <person name="Kin K."/>
            <person name="Saito T."/>
            <person name="Gibbs R."/>
            <person name="Kuspa A."/>
            <person name="Muzny D."/>
            <person name="Queller D."/>
            <person name="Richards S."/>
            <person name="Strassman J."/>
            <person name="Sucgang R."/>
            <person name="Worley K."/>
            <person name="Schaap P."/>
        </authorList>
    </citation>
    <scope>NUCLEOTIDE SEQUENCE</scope>
    <source>
        <strain evidence="3">QSvi11</strain>
    </source>
</reference>
<evidence type="ECO:0000313" key="4">
    <source>
        <dbReference type="Proteomes" id="UP000695562"/>
    </source>
</evidence>
<feature type="region of interest" description="Disordered" evidence="1">
    <location>
        <begin position="104"/>
        <end position="144"/>
    </location>
</feature>
<feature type="chain" id="PRO_5035172799" description="Lipoprotein" evidence="2">
    <location>
        <begin position="19"/>
        <end position="157"/>
    </location>
</feature>
<accession>A0A8J4USV3</accession>
<feature type="signal peptide" evidence="2">
    <location>
        <begin position="1"/>
        <end position="18"/>
    </location>
</feature>
<evidence type="ECO:0000256" key="1">
    <source>
        <dbReference type="SAM" id="MobiDB-lite"/>
    </source>
</evidence>
<comment type="caution">
    <text evidence="3">The sequence shown here is derived from an EMBL/GenBank/DDBJ whole genome shotgun (WGS) entry which is preliminary data.</text>
</comment>
<dbReference type="EMBL" id="AJWJ01000168">
    <property type="protein sequence ID" value="KAF2074041.1"/>
    <property type="molecule type" value="Genomic_DNA"/>
</dbReference>
<keyword evidence="4" id="KW-1185">Reference proteome</keyword>